<dbReference type="AlphaFoldDB" id="A0A6A5ZTS0"/>
<proteinExistence type="predicted"/>
<evidence type="ECO:0000313" key="2">
    <source>
        <dbReference type="Proteomes" id="UP000799770"/>
    </source>
</evidence>
<dbReference type="Proteomes" id="UP000799770">
    <property type="component" value="Unassembled WGS sequence"/>
</dbReference>
<reference evidence="1" key="1">
    <citation type="journal article" date="2020" name="Stud. Mycol.">
        <title>101 Dothideomycetes genomes: a test case for predicting lifestyles and emergence of pathogens.</title>
        <authorList>
            <person name="Haridas S."/>
            <person name="Albert R."/>
            <person name="Binder M."/>
            <person name="Bloem J."/>
            <person name="Labutti K."/>
            <person name="Salamov A."/>
            <person name="Andreopoulos B."/>
            <person name="Baker S."/>
            <person name="Barry K."/>
            <person name="Bills G."/>
            <person name="Bluhm B."/>
            <person name="Cannon C."/>
            <person name="Castanera R."/>
            <person name="Culley D."/>
            <person name="Daum C."/>
            <person name="Ezra D."/>
            <person name="Gonzalez J."/>
            <person name="Henrissat B."/>
            <person name="Kuo A."/>
            <person name="Liang C."/>
            <person name="Lipzen A."/>
            <person name="Lutzoni F."/>
            <person name="Magnuson J."/>
            <person name="Mondo S."/>
            <person name="Nolan M."/>
            <person name="Ohm R."/>
            <person name="Pangilinan J."/>
            <person name="Park H.-J."/>
            <person name="Ramirez L."/>
            <person name="Alfaro M."/>
            <person name="Sun H."/>
            <person name="Tritt A."/>
            <person name="Yoshinaga Y."/>
            <person name="Zwiers L.-H."/>
            <person name="Turgeon B."/>
            <person name="Goodwin S."/>
            <person name="Spatafora J."/>
            <person name="Crous P."/>
            <person name="Grigoriev I."/>
        </authorList>
    </citation>
    <scope>NUCLEOTIDE SEQUENCE</scope>
    <source>
        <strain evidence="1">CBS 627.86</strain>
    </source>
</reference>
<dbReference type="EMBL" id="ML977310">
    <property type="protein sequence ID" value="KAF2122656.1"/>
    <property type="molecule type" value="Genomic_DNA"/>
</dbReference>
<sequence length="87" mass="9434">MAPRFVVPRSVFRVAGRRAAQPAFFRYNSSSATRASQIAQFAAQAEKPSAMEASVPLLWAICGGLTYVAFNRQSNADTANVDKLIIV</sequence>
<gene>
    <name evidence="1" type="ORF">BDV96DRAFT_639230</name>
</gene>
<evidence type="ECO:0000313" key="1">
    <source>
        <dbReference type="EMBL" id="KAF2122656.1"/>
    </source>
</evidence>
<dbReference type="OrthoDB" id="3932250at2759"/>
<organism evidence="1 2">
    <name type="scientific">Lophiotrema nucula</name>
    <dbReference type="NCBI Taxonomy" id="690887"/>
    <lineage>
        <taxon>Eukaryota</taxon>
        <taxon>Fungi</taxon>
        <taxon>Dikarya</taxon>
        <taxon>Ascomycota</taxon>
        <taxon>Pezizomycotina</taxon>
        <taxon>Dothideomycetes</taxon>
        <taxon>Pleosporomycetidae</taxon>
        <taxon>Pleosporales</taxon>
        <taxon>Lophiotremataceae</taxon>
        <taxon>Lophiotrema</taxon>
    </lineage>
</organism>
<protein>
    <submittedName>
        <fullName evidence="1">Uncharacterized protein</fullName>
    </submittedName>
</protein>
<accession>A0A6A5ZTS0</accession>
<name>A0A6A5ZTS0_9PLEO</name>
<keyword evidence="2" id="KW-1185">Reference proteome</keyword>